<evidence type="ECO:0000256" key="4">
    <source>
        <dbReference type="ARBA" id="ARBA00022679"/>
    </source>
</evidence>
<name>A0A1D8UTX9_9PROT</name>
<dbReference type="GO" id="GO:0005886">
    <property type="term" value="C:plasma membrane"/>
    <property type="evidence" value="ECO:0007669"/>
    <property type="project" value="UniProtKB-SubCell"/>
</dbReference>
<keyword evidence="6 8" id="KW-1133">Transmembrane helix</keyword>
<protein>
    <recommendedName>
        <fullName evidence="9">Glycosyltransferase RgtA/B/C/D-like domain-containing protein</fullName>
    </recommendedName>
</protein>
<proteinExistence type="predicted"/>
<feature type="transmembrane region" description="Helical" evidence="8">
    <location>
        <begin position="252"/>
        <end position="270"/>
    </location>
</feature>
<evidence type="ECO:0000256" key="1">
    <source>
        <dbReference type="ARBA" id="ARBA00004651"/>
    </source>
</evidence>
<keyword evidence="5 8" id="KW-0812">Transmembrane</keyword>
<accession>A0A1D8UTX9</accession>
<dbReference type="InterPro" id="IPR038731">
    <property type="entry name" value="RgtA/B/C-like"/>
</dbReference>
<evidence type="ECO:0000256" key="3">
    <source>
        <dbReference type="ARBA" id="ARBA00022676"/>
    </source>
</evidence>
<evidence type="ECO:0000256" key="6">
    <source>
        <dbReference type="ARBA" id="ARBA00022989"/>
    </source>
</evidence>
<feature type="domain" description="Glycosyltransferase RgtA/B/C/D-like" evidence="9">
    <location>
        <begin position="57"/>
        <end position="216"/>
    </location>
</feature>
<feature type="transmembrane region" description="Helical" evidence="8">
    <location>
        <begin position="305"/>
        <end position="324"/>
    </location>
</feature>
<dbReference type="EMBL" id="CP014674">
    <property type="protein sequence ID" value="AOX17112.1"/>
    <property type="molecule type" value="Genomic_DNA"/>
</dbReference>
<evidence type="ECO:0000256" key="2">
    <source>
        <dbReference type="ARBA" id="ARBA00022475"/>
    </source>
</evidence>
<gene>
    <name evidence="10" type="ORF">A0U89_08110</name>
</gene>
<dbReference type="Pfam" id="PF13231">
    <property type="entry name" value="PMT_2"/>
    <property type="match status" value="1"/>
</dbReference>
<keyword evidence="2" id="KW-1003">Cell membrane</keyword>
<feature type="transmembrane region" description="Helical" evidence="8">
    <location>
        <begin position="199"/>
        <end position="218"/>
    </location>
</feature>
<dbReference type="eggNOG" id="COG1807">
    <property type="taxonomic scope" value="Bacteria"/>
</dbReference>
<feature type="transmembrane region" description="Helical" evidence="8">
    <location>
        <begin position="331"/>
        <end position="353"/>
    </location>
</feature>
<dbReference type="GO" id="GO:0009103">
    <property type="term" value="P:lipopolysaccharide biosynthetic process"/>
    <property type="evidence" value="ECO:0007669"/>
    <property type="project" value="UniProtKB-ARBA"/>
</dbReference>
<dbReference type="GO" id="GO:0016763">
    <property type="term" value="F:pentosyltransferase activity"/>
    <property type="evidence" value="ECO:0007669"/>
    <property type="project" value="TreeGrafter"/>
</dbReference>
<evidence type="ECO:0000256" key="8">
    <source>
        <dbReference type="SAM" id="Phobius"/>
    </source>
</evidence>
<dbReference type="InterPro" id="IPR050297">
    <property type="entry name" value="LipidA_mod_glycosyltrf_83"/>
</dbReference>
<evidence type="ECO:0000256" key="7">
    <source>
        <dbReference type="ARBA" id="ARBA00023136"/>
    </source>
</evidence>
<organism evidence="10 11">
    <name type="scientific">Kozakia baliensis</name>
    <dbReference type="NCBI Taxonomy" id="153496"/>
    <lineage>
        <taxon>Bacteria</taxon>
        <taxon>Pseudomonadati</taxon>
        <taxon>Pseudomonadota</taxon>
        <taxon>Alphaproteobacteria</taxon>
        <taxon>Acetobacterales</taxon>
        <taxon>Acetobacteraceae</taxon>
        <taxon>Kozakia</taxon>
    </lineage>
</organism>
<dbReference type="Proteomes" id="UP000179145">
    <property type="component" value="Chromosome"/>
</dbReference>
<evidence type="ECO:0000313" key="11">
    <source>
        <dbReference type="Proteomes" id="UP000179145"/>
    </source>
</evidence>
<dbReference type="PANTHER" id="PTHR33908:SF11">
    <property type="entry name" value="MEMBRANE PROTEIN"/>
    <property type="match status" value="1"/>
</dbReference>
<feature type="transmembrane region" description="Helical" evidence="8">
    <location>
        <begin position="282"/>
        <end position="299"/>
    </location>
</feature>
<sequence>MWWRQLLSGVDRETRLIWLFLCIATFLRLGLAASLPLTPDEAYYWVWSRHLQLSYLDHPPMVAIWIRIGTTLLGQNALGVRWLGPVSTLVGSVALHQAARDFWPRQTGSWRAVALLNATLMLGIGAATMTPDTPTVFFLTIALWALGRLIRTGLDRWWLVIGGIFGLAFDSKYTAALPAMACALWWISDRSRWRQAFSVITAGILALVLMSPVMIWNATHDWASFLKQGGRTGDWHPARALQFLGELLGGQIGLATPLIFILFVIGTWRVARLAVRNQEERLLAFMILIPCAVFVQHAFGGRVQANWPVVIYPALALAAASTSYRIGAACGLGVGLTLLVYLQAAFSIVPLSAHHDVIARQARGWEQLGKDLAHTVPTTNYIAVNDYAVASELAFYGKPLAIYGADRRWGYFALSQRNAGEGVLLVREKERPDVPSDWQLGESKGLVCRYNRQAIMACYRLWALKAPEDAAWRPVKLPSP</sequence>
<keyword evidence="3" id="KW-0328">Glycosyltransferase</keyword>
<keyword evidence="11" id="KW-1185">Reference proteome</keyword>
<keyword evidence="4" id="KW-0808">Transferase</keyword>
<dbReference type="STRING" id="153496.A0U89_08110"/>
<reference evidence="10 11" key="1">
    <citation type="journal article" date="2016" name="Microb. Cell Fact.">
        <title>Dissection of exopolysaccharide biosynthesis in Kozakia baliensis.</title>
        <authorList>
            <person name="Brandt J.U."/>
            <person name="Jakob F."/>
            <person name="Behr J."/>
            <person name="Geissler A.J."/>
            <person name="Vogel R.F."/>
        </authorList>
    </citation>
    <scope>NUCLEOTIDE SEQUENCE [LARGE SCALE GENOMIC DNA]</scope>
    <source>
        <strain evidence="10 11">DSM 14400</strain>
    </source>
</reference>
<dbReference type="AlphaFoldDB" id="A0A1D8UTX9"/>
<keyword evidence="7 8" id="KW-0472">Membrane</keyword>
<dbReference type="KEGG" id="kba:A0U89_08110"/>
<feature type="transmembrane region" description="Helical" evidence="8">
    <location>
        <begin position="135"/>
        <end position="151"/>
    </location>
</feature>
<evidence type="ECO:0000313" key="10">
    <source>
        <dbReference type="EMBL" id="AOX17112.1"/>
    </source>
</evidence>
<comment type="subcellular location">
    <subcellularLocation>
        <location evidence="1">Cell membrane</location>
        <topology evidence="1">Multi-pass membrane protein</topology>
    </subcellularLocation>
</comment>
<evidence type="ECO:0000259" key="9">
    <source>
        <dbReference type="Pfam" id="PF13231"/>
    </source>
</evidence>
<dbReference type="PANTHER" id="PTHR33908">
    <property type="entry name" value="MANNOSYLTRANSFERASE YKCB-RELATED"/>
    <property type="match status" value="1"/>
</dbReference>
<evidence type="ECO:0000256" key="5">
    <source>
        <dbReference type="ARBA" id="ARBA00022692"/>
    </source>
</evidence>